<dbReference type="Proteomes" id="UP000674425">
    <property type="component" value="Unassembled WGS sequence"/>
</dbReference>
<keyword evidence="2" id="KW-1185">Reference proteome</keyword>
<organism evidence="1 2">
    <name type="scientific">Paraburkholderia aspalathi</name>
    <dbReference type="NCBI Taxonomy" id="1324617"/>
    <lineage>
        <taxon>Bacteria</taxon>
        <taxon>Pseudomonadati</taxon>
        <taxon>Pseudomonadota</taxon>
        <taxon>Betaproteobacteria</taxon>
        <taxon>Burkholderiales</taxon>
        <taxon>Burkholderiaceae</taxon>
        <taxon>Paraburkholderia</taxon>
    </lineage>
</organism>
<accession>A0ABN7NA56</accession>
<gene>
    <name evidence="1" type="ORF">R69658_08034</name>
</gene>
<name>A0ABN7NA56_9BURK</name>
<sequence length="157" mass="17205">MGKANPAYRDAQFLHVSEVRQASYARLICLGEEYFLAGAFERTPLADMPLKRAPHAVGETIGMVFLQFTQQGDRLELRHTAQQRDNFALPDVGERIRPGAPIAAGLLRRQSGVVLDTPCRALTHAGLRGSELLWTMFASVHVEANLLVGNADSRHGG</sequence>
<dbReference type="EMBL" id="CAJNAU010000233">
    <property type="protein sequence ID" value="CAE6868974.1"/>
    <property type="molecule type" value="Genomic_DNA"/>
</dbReference>
<reference evidence="1 2" key="1">
    <citation type="submission" date="2021-02" db="EMBL/GenBank/DDBJ databases">
        <authorList>
            <person name="Vanwijnsberghe S."/>
        </authorList>
    </citation>
    <scope>NUCLEOTIDE SEQUENCE [LARGE SCALE GENOMIC DNA]</scope>
    <source>
        <strain evidence="1 2">R-69658</strain>
    </source>
</reference>
<proteinExistence type="predicted"/>
<comment type="caution">
    <text evidence="1">The sequence shown here is derived from an EMBL/GenBank/DDBJ whole genome shotgun (WGS) entry which is preliminary data.</text>
</comment>
<evidence type="ECO:0000313" key="1">
    <source>
        <dbReference type="EMBL" id="CAE6868974.1"/>
    </source>
</evidence>
<evidence type="ECO:0000313" key="2">
    <source>
        <dbReference type="Proteomes" id="UP000674425"/>
    </source>
</evidence>
<protein>
    <submittedName>
        <fullName evidence="1">Uncharacterized protein</fullName>
    </submittedName>
</protein>